<protein>
    <recommendedName>
        <fullName evidence="1">YoaR-like putative peptidoglycan binding domain-containing protein</fullName>
    </recommendedName>
</protein>
<reference evidence="2 3" key="1">
    <citation type="journal article" date="2016" name="Nat. Commun.">
        <title>Thousands of microbial genomes shed light on interconnected biogeochemical processes in an aquifer system.</title>
        <authorList>
            <person name="Anantharaman K."/>
            <person name="Brown C.T."/>
            <person name="Hug L.A."/>
            <person name="Sharon I."/>
            <person name="Castelle C.J."/>
            <person name="Probst A.J."/>
            <person name="Thomas B.C."/>
            <person name="Singh A."/>
            <person name="Wilkins M.J."/>
            <person name="Karaoz U."/>
            <person name="Brodie E.L."/>
            <person name="Williams K.H."/>
            <person name="Hubbard S.S."/>
            <person name="Banfield J.F."/>
        </authorList>
    </citation>
    <scope>NUCLEOTIDE SEQUENCE [LARGE SCALE GENOMIC DNA]</scope>
</reference>
<dbReference type="InterPro" id="IPR007391">
    <property type="entry name" value="Vancomycin_resist_VanW"/>
</dbReference>
<evidence type="ECO:0000313" key="3">
    <source>
        <dbReference type="Proteomes" id="UP000178659"/>
    </source>
</evidence>
<gene>
    <name evidence="2" type="ORF">A3A77_01155</name>
</gene>
<accession>A0A1G1VEP6</accession>
<dbReference type="InterPro" id="IPR038054">
    <property type="entry name" value="LD_TPept-like_central_sf"/>
</dbReference>
<dbReference type="InterPro" id="IPR052913">
    <property type="entry name" value="Glycopeptide_resist_protein"/>
</dbReference>
<feature type="domain" description="YoaR-like putative peptidoglycan binding" evidence="1">
    <location>
        <begin position="257"/>
        <end position="313"/>
    </location>
</feature>
<dbReference type="Pfam" id="PF12229">
    <property type="entry name" value="PG_binding_4"/>
    <property type="match status" value="2"/>
</dbReference>
<evidence type="ECO:0000313" key="2">
    <source>
        <dbReference type="EMBL" id="OGY13888.1"/>
    </source>
</evidence>
<dbReference type="InterPro" id="IPR022029">
    <property type="entry name" value="YoaR-like_PG-bd"/>
</dbReference>
<dbReference type="Proteomes" id="UP000178659">
    <property type="component" value="Unassembled WGS sequence"/>
</dbReference>
<comment type="caution">
    <text evidence="2">The sequence shown here is derived from an EMBL/GenBank/DDBJ whole genome shotgun (WGS) entry which is preliminary data.</text>
</comment>
<organism evidence="2 3">
    <name type="scientific">Candidatus Blackburnbacteria bacterium RIFCSPLOWO2_01_FULL_40_20</name>
    <dbReference type="NCBI Taxonomy" id="1797519"/>
    <lineage>
        <taxon>Bacteria</taxon>
        <taxon>Candidatus Blackburniibacteriota</taxon>
    </lineage>
</organism>
<dbReference type="SUPFAM" id="SSF143985">
    <property type="entry name" value="L,D-transpeptidase pre-catalytic domain-like"/>
    <property type="match status" value="1"/>
</dbReference>
<dbReference type="AlphaFoldDB" id="A0A1G1VEP6"/>
<evidence type="ECO:0000259" key="1">
    <source>
        <dbReference type="Pfam" id="PF12229"/>
    </source>
</evidence>
<dbReference type="Gene3D" id="3.10.20.800">
    <property type="match status" value="1"/>
</dbReference>
<dbReference type="PANTHER" id="PTHR35788">
    <property type="entry name" value="EXPORTED PROTEIN-RELATED"/>
    <property type="match status" value="1"/>
</dbReference>
<name>A0A1G1VEP6_9BACT</name>
<feature type="domain" description="YoaR-like putative peptidoglycan binding" evidence="1">
    <location>
        <begin position="84"/>
        <end position="192"/>
    </location>
</feature>
<proteinExistence type="predicted"/>
<dbReference type="PANTHER" id="PTHR35788:SF1">
    <property type="entry name" value="EXPORTED PROTEIN"/>
    <property type="match status" value="1"/>
</dbReference>
<dbReference type="Pfam" id="PF04294">
    <property type="entry name" value="VanW"/>
    <property type="match status" value="1"/>
</dbReference>
<dbReference type="EMBL" id="MHCC01000007">
    <property type="protein sequence ID" value="OGY13888.1"/>
    <property type="molecule type" value="Genomic_DNA"/>
</dbReference>
<sequence length="584" mass="64618">MGRARLLKLRHTKPAILLLLGLLSLAVLSFDLFNLVYLNKIYPRTSIVGLDFSGLDYSNASTKLSEIKKPTKATFALGNQNFDLSLEDLGIKYDDTQTIKNALLTGRSNNILFDLREMVKGLAWGKNVPLSYSLDRDTFDKAVDNLTTKIEAKSQQPLIDIKNGQISVNPGKDGNILDKESLKSSLFKSIENASDSPVPLTTKTETAHLSDEQVENIRKVASGYLGKKMILKFEDQQFVYSDKEIIDLLNLYTGKPDDKKVEKLASDITKTVNRMPEDARFVFEDGKVKEFNPGKDGIQVDTQGLVEKVTESIIGFGGTAETEIAVTIPVSTSKPQVTTGDVNNMGIKELIGKGESAFRGSVPNRVYNITLASERLNGILIKPGEEFSFLKALGDVNVYTGFKQAYVIKDGKTVLGDGGGVCQVSSTFFRAALASGLPILERHQHSYRVSYYEQDSKLGLDATVFEPSVDLRIKNDTPGYILIQTKLDIPASRLTFEFYGTSDGRKSEISNFRSWDVKDPPPALYIDNPSLPTGTTKQTEHAIKGIKTAFDYKVIRDGEVLQDKSFYSNYRAWQAVYLRGTGGQ</sequence>